<protein>
    <submittedName>
        <fullName evidence="2">Uncharacterized protein</fullName>
    </submittedName>
</protein>
<proteinExistence type="predicted"/>
<comment type="caution">
    <text evidence="2">The sequence shown here is derived from an EMBL/GenBank/DDBJ whole genome shotgun (WGS) entry which is preliminary data.</text>
</comment>
<feature type="compositionally biased region" description="Basic and acidic residues" evidence="1">
    <location>
        <begin position="53"/>
        <end position="78"/>
    </location>
</feature>
<feature type="compositionally biased region" description="Basic residues" evidence="1">
    <location>
        <begin position="29"/>
        <end position="46"/>
    </location>
</feature>
<dbReference type="AlphaFoldDB" id="A0AAV7SRY8"/>
<evidence type="ECO:0000313" key="2">
    <source>
        <dbReference type="EMBL" id="KAJ1166770.1"/>
    </source>
</evidence>
<gene>
    <name evidence="2" type="ORF">NDU88_007166</name>
</gene>
<reference evidence="2" key="1">
    <citation type="journal article" date="2022" name="bioRxiv">
        <title>Sequencing and chromosome-scale assembly of the giantPleurodeles waltlgenome.</title>
        <authorList>
            <person name="Brown T."/>
            <person name="Elewa A."/>
            <person name="Iarovenko S."/>
            <person name="Subramanian E."/>
            <person name="Araus A.J."/>
            <person name="Petzold A."/>
            <person name="Susuki M."/>
            <person name="Suzuki K.-i.T."/>
            <person name="Hayashi T."/>
            <person name="Toyoda A."/>
            <person name="Oliveira C."/>
            <person name="Osipova E."/>
            <person name="Leigh N.D."/>
            <person name="Simon A."/>
            <person name="Yun M.H."/>
        </authorList>
    </citation>
    <scope>NUCLEOTIDE SEQUENCE</scope>
    <source>
        <strain evidence="2">20211129_DDA</strain>
        <tissue evidence="2">Liver</tissue>
    </source>
</reference>
<organism evidence="2 3">
    <name type="scientific">Pleurodeles waltl</name>
    <name type="common">Iberian ribbed newt</name>
    <dbReference type="NCBI Taxonomy" id="8319"/>
    <lineage>
        <taxon>Eukaryota</taxon>
        <taxon>Metazoa</taxon>
        <taxon>Chordata</taxon>
        <taxon>Craniata</taxon>
        <taxon>Vertebrata</taxon>
        <taxon>Euteleostomi</taxon>
        <taxon>Amphibia</taxon>
        <taxon>Batrachia</taxon>
        <taxon>Caudata</taxon>
        <taxon>Salamandroidea</taxon>
        <taxon>Salamandridae</taxon>
        <taxon>Pleurodelinae</taxon>
        <taxon>Pleurodeles</taxon>
    </lineage>
</organism>
<dbReference type="EMBL" id="JANPWB010000008">
    <property type="protein sequence ID" value="KAJ1166770.1"/>
    <property type="molecule type" value="Genomic_DNA"/>
</dbReference>
<dbReference type="Proteomes" id="UP001066276">
    <property type="component" value="Chromosome 4_2"/>
</dbReference>
<name>A0AAV7SRY8_PLEWA</name>
<accession>A0AAV7SRY8</accession>
<feature type="region of interest" description="Disordered" evidence="1">
    <location>
        <begin position="1"/>
        <end position="78"/>
    </location>
</feature>
<evidence type="ECO:0000313" key="3">
    <source>
        <dbReference type="Proteomes" id="UP001066276"/>
    </source>
</evidence>
<keyword evidence="3" id="KW-1185">Reference proteome</keyword>
<evidence type="ECO:0000256" key="1">
    <source>
        <dbReference type="SAM" id="MobiDB-lite"/>
    </source>
</evidence>
<sequence>MRVLSTHLGPPGGARVPERGPRLPPRLCSRCHRASIRSISARHRGARGSGGPEGRKRRERNEGEKWKERCTEQRQLDL</sequence>